<evidence type="ECO:0000313" key="2">
    <source>
        <dbReference type="Proteomes" id="UP000198393"/>
    </source>
</evidence>
<gene>
    <name evidence="1" type="ORF">SAMN05421640_0334</name>
</gene>
<evidence type="ECO:0008006" key="3">
    <source>
        <dbReference type="Google" id="ProtNLM"/>
    </source>
</evidence>
<sequence length="133" mass="15120">MKKLFFIPFIVVIACGSPSNEKTANRPSEWHGEWLAEWETPPESYPGIEDMEFYMNGSFRFTADSLTVTANGYPDCIFNVDTLSHTQSWYVSSDSLFLVNEPGSPGMTYRVASKSEDRIKLQLMDDIFVTLTK</sequence>
<keyword evidence="2" id="KW-1185">Reference proteome</keyword>
<evidence type="ECO:0000313" key="1">
    <source>
        <dbReference type="EMBL" id="SNS48277.1"/>
    </source>
</evidence>
<reference evidence="1 2" key="1">
    <citation type="submission" date="2017-06" db="EMBL/GenBank/DDBJ databases">
        <authorList>
            <person name="Kim H.J."/>
            <person name="Triplett B.A."/>
        </authorList>
    </citation>
    <scope>NUCLEOTIDE SEQUENCE [LARGE SCALE GENOMIC DNA]</scope>
    <source>
        <strain evidence="1 2">DSM 19307</strain>
    </source>
</reference>
<dbReference type="EMBL" id="FZPD01000001">
    <property type="protein sequence ID" value="SNS48277.1"/>
    <property type="molecule type" value="Genomic_DNA"/>
</dbReference>
<organism evidence="1 2">
    <name type="scientific">Ekhidna lutea</name>
    <dbReference type="NCBI Taxonomy" id="447679"/>
    <lineage>
        <taxon>Bacteria</taxon>
        <taxon>Pseudomonadati</taxon>
        <taxon>Bacteroidota</taxon>
        <taxon>Cytophagia</taxon>
        <taxon>Cytophagales</taxon>
        <taxon>Reichenbachiellaceae</taxon>
        <taxon>Ekhidna</taxon>
    </lineage>
</organism>
<protein>
    <recommendedName>
        <fullName evidence="3">Lipocalin-like domain-containing protein</fullName>
    </recommendedName>
</protein>
<name>A0A239EUK5_EKHLU</name>
<proteinExistence type="predicted"/>
<dbReference type="AlphaFoldDB" id="A0A239EUK5"/>
<dbReference type="PROSITE" id="PS51257">
    <property type="entry name" value="PROKAR_LIPOPROTEIN"/>
    <property type="match status" value="1"/>
</dbReference>
<accession>A0A239EUK5</accession>
<dbReference type="OrthoDB" id="982852at2"/>
<dbReference type="RefSeq" id="WP_089355108.1">
    <property type="nucleotide sequence ID" value="NZ_FZPD01000001.1"/>
</dbReference>
<dbReference type="Proteomes" id="UP000198393">
    <property type="component" value="Unassembled WGS sequence"/>
</dbReference>